<reference evidence="10 11" key="1">
    <citation type="submission" date="2024-07" db="EMBL/GenBank/DDBJ databases">
        <authorList>
            <person name="Lee S."/>
            <person name="Kang M."/>
        </authorList>
    </citation>
    <scope>NUCLEOTIDE SEQUENCE [LARGE SCALE GENOMIC DNA]</scope>
    <source>
        <strain evidence="10 11">DS6</strain>
    </source>
</reference>
<keyword evidence="6 8" id="KW-0472">Membrane</keyword>
<keyword evidence="3" id="KW-1003">Cell membrane</keyword>
<feature type="domain" description="Polysaccharide chain length determinant N-terminal" evidence="9">
    <location>
        <begin position="6"/>
        <end position="83"/>
    </location>
</feature>
<gene>
    <name evidence="10" type="ORF">AB3X52_18160</name>
</gene>
<feature type="region of interest" description="Disordered" evidence="7">
    <location>
        <begin position="218"/>
        <end position="239"/>
    </location>
</feature>
<accession>A0ABV3T2W4</accession>
<evidence type="ECO:0000256" key="7">
    <source>
        <dbReference type="SAM" id="MobiDB-lite"/>
    </source>
</evidence>
<comment type="similarity">
    <text evidence="2">Belongs to the CpsC/CapA family.</text>
</comment>
<evidence type="ECO:0000256" key="6">
    <source>
        <dbReference type="ARBA" id="ARBA00023136"/>
    </source>
</evidence>
<comment type="subcellular location">
    <subcellularLocation>
        <location evidence="1">Cell membrane</location>
        <topology evidence="1">Multi-pass membrane protein</topology>
    </subcellularLocation>
</comment>
<keyword evidence="5 8" id="KW-1133">Transmembrane helix</keyword>
<evidence type="ECO:0000256" key="2">
    <source>
        <dbReference type="ARBA" id="ARBA00006683"/>
    </source>
</evidence>
<evidence type="ECO:0000256" key="8">
    <source>
        <dbReference type="SAM" id="Phobius"/>
    </source>
</evidence>
<evidence type="ECO:0000313" key="10">
    <source>
        <dbReference type="EMBL" id="MEX0429546.1"/>
    </source>
</evidence>
<keyword evidence="11" id="KW-1185">Reference proteome</keyword>
<comment type="caution">
    <text evidence="10">The sequence shown here is derived from an EMBL/GenBank/DDBJ whole genome shotgun (WGS) entry which is preliminary data.</text>
</comment>
<evidence type="ECO:0000256" key="5">
    <source>
        <dbReference type="ARBA" id="ARBA00022989"/>
    </source>
</evidence>
<feature type="transmembrane region" description="Helical" evidence="8">
    <location>
        <begin position="247"/>
        <end position="268"/>
    </location>
</feature>
<dbReference type="InterPro" id="IPR050445">
    <property type="entry name" value="Bact_polysacc_biosynth/exp"/>
</dbReference>
<dbReference type="Proteomes" id="UP001556631">
    <property type="component" value="Unassembled WGS sequence"/>
</dbReference>
<dbReference type="InterPro" id="IPR003856">
    <property type="entry name" value="LPS_length_determ_N"/>
</dbReference>
<dbReference type="Pfam" id="PF02706">
    <property type="entry name" value="Wzz"/>
    <property type="match status" value="1"/>
</dbReference>
<evidence type="ECO:0000256" key="3">
    <source>
        <dbReference type="ARBA" id="ARBA00022475"/>
    </source>
</evidence>
<dbReference type="PANTHER" id="PTHR32309">
    <property type="entry name" value="TYROSINE-PROTEIN KINASE"/>
    <property type="match status" value="1"/>
</dbReference>
<feature type="transmembrane region" description="Helical" evidence="8">
    <location>
        <begin position="20"/>
        <end position="39"/>
    </location>
</feature>
<evidence type="ECO:0000259" key="9">
    <source>
        <dbReference type="Pfam" id="PF02706"/>
    </source>
</evidence>
<name>A0ABV3T2W4_9ACTN</name>
<protein>
    <submittedName>
        <fullName evidence="10">Wzz/FepE/Etk N-terminal domain-containing protein</fullName>
    </submittedName>
</protein>
<keyword evidence="4 8" id="KW-0812">Transmembrane</keyword>
<dbReference type="RefSeq" id="WP_367995513.1">
    <property type="nucleotide sequence ID" value="NZ_JBFPJR010000047.1"/>
</dbReference>
<organism evidence="10 11">
    <name type="scientific">Nocardioides eburneus</name>
    <dbReference type="NCBI Taxonomy" id="3231482"/>
    <lineage>
        <taxon>Bacteria</taxon>
        <taxon>Bacillati</taxon>
        <taxon>Actinomycetota</taxon>
        <taxon>Actinomycetes</taxon>
        <taxon>Propionibacteriales</taxon>
        <taxon>Nocardioidaceae</taxon>
        <taxon>Nocardioides</taxon>
    </lineage>
</organism>
<evidence type="ECO:0000256" key="4">
    <source>
        <dbReference type="ARBA" id="ARBA00022692"/>
    </source>
</evidence>
<dbReference type="PANTHER" id="PTHR32309:SF31">
    <property type="entry name" value="CAPSULAR EXOPOLYSACCHARIDE FAMILY"/>
    <property type="match status" value="1"/>
</dbReference>
<proteinExistence type="inferred from homology"/>
<evidence type="ECO:0000313" key="11">
    <source>
        <dbReference type="Proteomes" id="UP001556631"/>
    </source>
</evidence>
<evidence type="ECO:0000256" key="1">
    <source>
        <dbReference type="ARBA" id="ARBA00004651"/>
    </source>
</evidence>
<dbReference type="EMBL" id="JBFPJR010000047">
    <property type="protein sequence ID" value="MEX0429546.1"/>
    <property type="molecule type" value="Genomic_DNA"/>
</dbReference>
<sequence>MAEQLLDLHQGLGALRRHRLALAGTALLGAAVGVTLSTLQAPTYTSTSQVLLPQLEVSGQLANRDPATEVKIASSDLVLGAAAKALDPPMSRERLDSYVSVSAPSQDVVEYTVTTGDADLAKSIAQAAAKAEVDYVQESGSSLSAAHRESLENRKKTLNETLSRVAAEYKTTHARIKTETGAQRAADETVQATLTGQMSDLAGRLDSIAEEEQGLTAYAGGEGSSSGARIIQPATDASPPDPVRKGAIYGLAGAGGFVLVLVLLLMLLAGRDKRLRMRDAIADACGSTVVATIRSRVPHTVTGWTGLLSGYKPGATDAWAIRQVLRRALDGSETTPRPTRLTMLTLDDDTAGLAVAIQTASYAAGTGLHTRLVPGRRQPSATALWAALRQADGAEPRPGLRVGSGGDPADLDVTLTVLDRKAPTLVGPGATDAAGSPDATAVPPGPPPDAVVLVLSAGAATADELARAAIAADDAKATIVGVVVVDPDQLDRTTGRLHQHERTDQPALPTRLTGISPLTIGTAHRNGVR</sequence>